<proteinExistence type="predicted"/>
<gene>
    <name evidence="1" type="ORF">B0T14DRAFT_563352</name>
</gene>
<dbReference type="EMBL" id="JAULSU010000002">
    <property type="protein sequence ID" value="KAK0627560.1"/>
    <property type="molecule type" value="Genomic_DNA"/>
</dbReference>
<evidence type="ECO:0000313" key="2">
    <source>
        <dbReference type="Proteomes" id="UP001175000"/>
    </source>
</evidence>
<dbReference type="AlphaFoldDB" id="A0AA40C776"/>
<protein>
    <submittedName>
        <fullName evidence="1">Uncharacterized protein</fullName>
    </submittedName>
</protein>
<comment type="caution">
    <text evidence="1">The sequence shown here is derived from an EMBL/GenBank/DDBJ whole genome shotgun (WGS) entry which is preliminary data.</text>
</comment>
<dbReference type="Proteomes" id="UP001175000">
    <property type="component" value="Unassembled WGS sequence"/>
</dbReference>
<evidence type="ECO:0000313" key="1">
    <source>
        <dbReference type="EMBL" id="KAK0627560.1"/>
    </source>
</evidence>
<name>A0AA40C776_9PEZI</name>
<organism evidence="1 2">
    <name type="scientific">Immersiella caudata</name>
    <dbReference type="NCBI Taxonomy" id="314043"/>
    <lineage>
        <taxon>Eukaryota</taxon>
        <taxon>Fungi</taxon>
        <taxon>Dikarya</taxon>
        <taxon>Ascomycota</taxon>
        <taxon>Pezizomycotina</taxon>
        <taxon>Sordariomycetes</taxon>
        <taxon>Sordariomycetidae</taxon>
        <taxon>Sordariales</taxon>
        <taxon>Lasiosphaeriaceae</taxon>
        <taxon>Immersiella</taxon>
    </lineage>
</organism>
<accession>A0AA40C776</accession>
<reference evidence="1" key="1">
    <citation type="submission" date="2023-06" db="EMBL/GenBank/DDBJ databases">
        <title>Genome-scale phylogeny and comparative genomics of the fungal order Sordariales.</title>
        <authorList>
            <consortium name="Lawrence Berkeley National Laboratory"/>
            <person name="Hensen N."/>
            <person name="Bonometti L."/>
            <person name="Westerberg I."/>
            <person name="Brannstrom I.O."/>
            <person name="Guillou S."/>
            <person name="Cros-Aarteil S."/>
            <person name="Calhoun S."/>
            <person name="Haridas S."/>
            <person name="Kuo A."/>
            <person name="Mondo S."/>
            <person name="Pangilinan J."/>
            <person name="Riley R."/>
            <person name="Labutti K."/>
            <person name="Andreopoulos B."/>
            <person name="Lipzen A."/>
            <person name="Chen C."/>
            <person name="Yanf M."/>
            <person name="Daum C."/>
            <person name="Ng V."/>
            <person name="Clum A."/>
            <person name="Steindorff A."/>
            <person name="Ohm R."/>
            <person name="Martin F."/>
            <person name="Silar P."/>
            <person name="Natvig D."/>
            <person name="Lalanne C."/>
            <person name="Gautier V."/>
            <person name="Ament-Velasquez S.L."/>
            <person name="Kruys A."/>
            <person name="Hutchinson M.I."/>
            <person name="Powell A.J."/>
            <person name="Barry K."/>
            <person name="Miller A.N."/>
            <person name="Grigoriev I.V."/>
            <person name="Debuchy R."/>
            <person name="Gladieux P."/>
            <person name="Thoren M.H."/>
            <person name="Johannesson H."/>
        </authorList>
    </citation>
    <scope>NUCLEOTIDE SEQUENCE</scope>
    <source>
        <strain evidence="1">CBS 606.72</strain>
    </source>
</reference>
<sequence length="178" mass="20244">MAFHESYDGLEDDYHTTNAILHRFIPISDILFSTTLRGEPNTYHNLRLLVQSCLQSEGDLRSIHGRTSDVMEHLLTQEDLVEDVIAACHDFGMRGGQISDASEQALSFCNNYLDDEEDFAEGFLKAKKERDKRVAMLWVALRTDLRELARKMAEAPDVAISKKWDRLREIGGLFPAQG</sequence>
<keyword evidence="2" id="KW-1185">Reference proteome</keyword>